<dbReference type="InterPro" id="IPR014756">
    <property type="entry name" value="Ig_E-set"/>
</dbReference>
<feature type="compositionally biased region" description="Polar residues" evidence="2">
    <location>
        <begin position="529"/>
        <end position="545"/>
    </location>
</feature>
<evidence type="ECO:0000313" key="3">
    <source>
        <dbReference type="EMBL" id="GCB83287.1"/>
    </source>
</evidence>
<keyword evidence="4" id="KW-1185">Reference proteome</keyword>
<dbReference type="PANTHER" id="PTHR23335">
    <property type="entry name" value="CALMODULIN-BINDING TRANSCRIPTION ACTIVATOR CAMTA"/>
    <property type="match status" value="1"/>
</dbReference>
<feature type="non-terminal residue" evidence="3">
    <location>
        <position position="650"/>
    </location>
</feature>
<feature type="region of interest" description="Disordered" evidence="2">
    <location>
        <begin position="430"/>
        <end position="451"/>
    </location>
</feature>
<feature type="compositionally biased region" description="Polar residues" evidence="2">
    <location>
        <begin position="75"/>
        <end position="87"/>
    </location>
</feature>
<dbReference type="InterPro" id="IPR013783">
    <property type="entry name" value="Ig-like_fold"/>
</dbReference>
<dbReference type="SUPFAM" id="SSF81296">
    <property type="entry name" value="E set domains"/>
    <property type="match status" value="1"/>
</dbReference>
<evidence type="ECO:0000313" key="4">
    <source>
        <dbReference type="Proteomes" id="UP000288216"/>
    </source>
</evidence>
<feature type="compositionally biased region" description="Basic and acidic residues" evidence="2">
    <location>
        <begin position="430"/>
        <end position="446"/>
    </location>
</feature>
<evidence type="ECO:0000256" key="2">
    <source>
        <dbReference type="SAM" id="MobiDB-lite"/>
    </source>
</evidence>
<dbReference type="GO" id="GO:0006357">
    <property type="term" value="P:regulation of transcription by RNA polymerase II"/>
    <property type="evidence" value="ECO:0007669"/>
    <property type="project" value="TreeGrafter"/>
</dbReference>
<feature type="non-terminal residue" evidence="3">
    <location>
        <position position="1"/>
    </location>
</feature>
<dbReference type="STRING" id="75743.A0A401QD84"/>
<dbReference type="EMBL" id="BFAA01030736">
    <property type="protein sequence ID" value="GCB83287.1"/>
    <property type="molecule type" value="Genomic_DNA"/>
</dbReference>
<dbReference type="GO" id="GO:0005634">
    <property type="term" value="C:nucleus"/>
    <property type="evidence" value="ECO:0007669"/>
    <property type="project" value="TreeGrafter"/>
</dbReference>
<gene>
    <name evidence="3" type="ORF">scyTo_0023558</name>
</gene>
<feature type="region of interest" description="Disordered" evidence="2">
    <location>
        <begin position="502"/>
        <end position="561"/>
    </location>
</feature>
<protein>
    <submittedName>
        <fullName evidence="3">Uncharacterized protein</fullName>
    </submittedName>
</protein>
<dbReference type="Gene3D" id="2.60.40.10">
    <property type="entry name" value="Immunoglobulins"/>
    <property type="match status" value="1"/>
</dbReference>
<dbReference type="OMA" id="DESEQMC"/>
<dbReference type="GO" id="GO:0003712">
    <property type="term" value="F:transcription coregulator activity"/>
    <property type="evidence" value="ECO:0007669"/>
    <property type="project" value="TreeGrafter"/>
</dbReference>
<dbReference type="GO" id="GO:0003690">
    <property type="term" value="F:double-stranded DNA binding"/>
    <property type="evidence" value="ECO:0007669"/>
    <property type="project" value="TreeGrafter"/>
</dbReference>
<keyword evidence="1" id="KW-0040">ANK repeat</keyword>
<name>A0A401QD84_SCYTO</name>
<dbReference type="PANTHER" id="PTHR23335:SF1">
    <property type="entry name" value="CALMODULIN-BINDING TRANSCRIPTION ACTIVATOR, ISOFORM F"/>
    <property type="match status" value="1"/>
</dbReference>
<dbReference type="OrthoDB" id="407555at2759"/>
<comment type="caution">
    <text evidence="3">The sequence shown here is derived from an EMBL/GenBank/DDBJ whole genome shotgun (WGS) entry which is preliminary data.</text>
</comment>
<reference evidence="3 4" key="1">
    <citation type="journal article" date="2018" name="Nat. Ecol. Evol.">
        <title>Shark genomes provide insights into elasmobranch evolution and the origin of vertebrates.</title>
        <authorList>
            <person name="Hara Y"/>
            <person name="Yamaguchi K"/>
            <person name="Onimaru K"/>
            <person name="Kadota M"/>
            <person name="Koyanagi M"/>
            <person name="Keeley SD"/>
            <person name="Tatsumi K"/>
            <person name="Tanaka K"/>
            <person name="Motone F"/>
            <person name="Kageyama Y"/>
            <person name="Nozu R"/>
            <person name="Adachi N"/>
            <person name="Nishimura O"/>
            <person name="Nakagawa R"/>
            <person name="Tanegashima C"/>
            <person name="Kiyatake I"/>
            <person name="Matsumoto R"/>
            <person name="Murakumo K"/>
            <person name="Nishida K"/>
            <person name="Terakita A"/>
            <person name="Kuratani S"/>
            <person name="Sato K"/>
            <person name="Hyodo S Kuraku.S."/>
        </authorList>
    </citation>
    <scope>NUCLEOTIDE SEQUENCE [LARGE SCALE GENOMIC DNA]</scope>
</reference>
<feature type="region of interest" description="Disordered" evidence="2">
    <location>
        <begin position="39"/>
        <end position="87"/>
    </location>
</feature>
<dbReference type="AlphaFoldDB" id="A0A401QD84"/>
<accession>A0A401QD84</accession>
<proteinExistence type="predicted"/>
<sequence length="650" mass="68505">TTGSSPHKCNSTKHRIISPKVDIRLTSYSALTEVQNLAGTEIKNEEDESESEERTVVKLPKAALQVNGGNREAASPSSLENADSEQDALTSRTNGYYDRELTSVAIAATVPNLTVATVTCSLPPNAVILMTGVGDKPVSLTPSQQLVAANSTDQGLPLSGRDLPLAPPASAIGLALLPSSVGGLILSQAAEASMDTSEPHAPTFDPDSFLNSPKQGQTYGGGASARPPGTFPSASLSDSGFPNGDLKEEPDFESGNLEQFAAARSDYRIPPAASRAPQNSSLVSVSRTFSDSAEGSFVTSELSSRPVLEKMDYSNAEPPKNYTSVFGKRTPTCSPLPPSQNRFFIEEGPSIAGAPTASPVVPDSLKVEAISQFAQEHGNGASVKEELQPSVPMAAFQAVVPEVEMSVDTAPQLNGDTEIAKAQRNVEMEPAVKSEGQYDGRGRAEVSDGPLSLPCNQVTDLYTIIQNDLSSSSVSSSNIDLNIDHFDISFDSQFPDLMSEFMTDSSTDTAGGFAQYGSSPTPPTPAESPGQTVSPNYPELSSQMGSYCPQQQQQPEAPRELGSAANDIPFTEVLVTPSDSTQASPGNATDTGQGVTITDFSPEWSYPEGGVKVLITGPWDDGNDRYSCTFDKITVPASLIQPGVLRCYCP</sequence>
<evidence type="ECO:0000256" key="1">
    <source>
        <dbReference type="ARBA" id="ARBA00023043"/>
    </source>
</evidence>
<dbReference type="Proteomes" id="UP000288216">
    <property type="component" value="Unassembled WGS sequence"/>
</dbReference>
<organism evidence="3 4">
    <name type="scientific">Scyliorhinus torazame</name>
    <name type="common">Cloudy catshark</name>
    <name type="synonym">Catulus torazame</name>
    <dbReference type="NCBI Taxonomy" id="75743"/>
    <lineage>
        <taxon>Eukaryota</taxon>
        <taxon>Metazoa</taxon>
        <taxon>Chordata</taxon>
        <taxon>Craniata</taxon>
        <taxon>Vertebrata</taxon>
        <taxon>Chondrichthyes</taxon>
        <taxon>Elasmobranchii</taxon>
        <taxon>Galeomorphii</taxon>
        <taxon>Galeoidea</taxon>
        <taxon>Carcharhiniformes</taxon>
        <taxon>Scyliorhinidae</taxon>
        <taxon>Scyliorhinus</taxon>
    </lineage>
</organism>
<feature type="region of interest" description="Disordered" evidence="2">
    <location>
        <begin position="192"/>
        <end position="251"/>
    </location>
</feature>